<protein>
    <submittedName>
        <fullName evidence="2">Peptidase inhibitor family I36 protein</fullName>
    </submittedName>
</protein>
<keyword evidence="1" id="KW-0732">Signal</keyword>
<feature type="signal peptide" evidence="1">
    <location>
        <begin position="1"/>
        <end position="31"/>
    </location>
</feature>
<sequence>MIKISRGIARIGVVGAAAAALGLGFAGSSLADVQYQWIGEGDGSCSSKIAANVCFWVDNNYKGYGVALVGPSFTVWDISREGFPVMDDKISSFVNNTGRNYCLYQKENFGGAVMKMGPKEHWASLPDWINDKSRSMQPC</sequence>
<dbReference type="InterPro" id="IPR011024">
    <property type="entry name" value="G_crystallin-like"/>
</dbReference>
<dbReference type="Proteomes" id="UP001595824">
    <property type="component" value="Unassembled WGS sequence"/>
</dbReference>
<comment type="caution">
    <text evidence="2">The sequence shown here is derived from an EMBL/GenBank/DDBJ whole genome shotgun (WGS) entry which is preliminary data.</text>
</comment>
<proteinExistence type="predicted"/>
<keyword evidence="3" id="KW-1185">Reference proteome</keyword>
<evidence type="ECO:0000313" key="2">
    <source>
        <dbReference type="EMBL" id="MFC4331001.1"/>
    </source>
</evidence>
<dbReference type="Gene3D" id="2.60.20.10">
    <property type="entry name" value="Crystallins"/>
    <property type="match status" value="1"/>
</dbReference>
<dbReference type="EMBL" id="JBHSDP010000024">
    <property type="protein sequence ID" value="MFC4331001.1"/>
    <property type="molecule type" value="Genomic_DNA"/>
</dbReference>
<dbReference type="Pfam" id="PF03995">
    <property type="entry name" value="Inhibitor_I36"/>
    <property type="match status" value="1"/>
</dbReference>
<reference evidence="3" key="1">
    <citation type="journal article" date="2019" name="Int. J. Syst. Evol. Microbiol.">
        <title>The Global Catalogue of Microorganisms (GCM) 10K type strain sequencing project: providing services to taxonomists for standard genome sequencing and annotation.</title>
        <authorList>
            <consortium name="The Broad Institute Genomics Platform"/>
            <consortium name="The Broad Institute Genome Sequencing Center for Infectious Disease"/>
            <person name="Wu L."/>
            <person name="Ma J."/>
        </authorList>
    </citation>
    <scope>NUCLEOTIDE SEQUENCE [LARGE SCALE GENOMIC DNA]</scope>
    <source>
        <strain evidence="3">PCU 347</strain>
    </source>
</reference>
<organism evidence="2 3">
    <name type="scientific">Streptomyces andamanensis</name>
    <dbReference type="NCBI Taxonomy" id="1565035"/>
    <lineage>
        <taxon>Bacteria</taxon>
        <taxon>Bacillati</taxon>
        <taxon>Actinomycetota</taxon>
        <taxon>Actinomycetes</taxon>
        <taxon>Kitasatosporales</taxon>
        <taxon>Streptomycetaceae</taxon>
        <taxon>Streptomyces</taxon>
    </lineage>
</organism>
<gene>
    <name evidence="2" type="ORF">ACFPC0_25090</name>
</gene>
<name>A0ABV8TKT9_9ACTN</name>
<dbReference type="RefSeq" id="WP_381742122.1">
    <property type="nucleotide sequence ID" value="NZ_JBHSDP010000024.1"/>
</dbReference>
<evidence type="ECO:0000256" key="1">
    <source>
        <dbReference type="SAM" id="SignalP"/>
    </source>
</evidence>
<accession>A0ABV8TKT9</accession>
<evidence type="ECO:0000313" key="3">
    <source>
        <dbReference type="Proteomes" id="UP001595824"/>
    </source>
</evidence>
<dbReference type="SUPFAM" id="SSF49695">
    <property type="entry name" value="gamma-Crystallin-like"/>
    <property type="match status" value="1"/>
</dbReference>
<feature type="chain" id="PRO_5046910234" evidence="1">
    <location>
        <begin position="32"/>
        <end position="139"/>
    </location>
</feature>